<evidence type="ECO:0000313" key="2">
    <source>
        <dbReference type="Proteomes" id="UP001058074"/>
    </source>
</evidence>
<evidence type="ECO:0000313" key="1">
    <source>
        <dbReference type="EMBL" id="GKX65844.1"/>
    </source>
</evidence>
<accession>A0ACB5RAF0</accession>
<keyword evidence="2" id="KW-1185">Reference proteome</keyword>
<proteinExistence type="predicted"/>
<protein>
    <submittedName>
        <fullName evidence="1">Uncharacterized protein</fullName>
    </submittedName>
</protein>
<name>A0ACB5RAF0_9CLOT</name>
<organism evidence="1 2">
    <name type="scientific">Inconstantimicrobium mannanitabidum</name>
    <dbReference type="NCBI Taxonomy" id="1604901"/>
    <lineage>
        <taxon>Bacteria</taxon>
        <taxon>Bacillati</taxon>
        <taxon>Bacillota</taxon>
        <taxon>Clostridia</taxon>
        <taxon>Eubacteriales</taxon>
        <taxon>Clostridiaceae</taxon>
        <taxon>Inconstantimicrobium</taxon>
    </lineage>
</organism>
<dbReference type="EMBL" id="BROD01000001">
    <property type="protein sequence ID" value="GKX65844.1"/>
    <property type="molecule type" value="Genomic_DNA"/>
</dbReference>
<sequence>MDCITDAKICIQVSDSMLKNIEKIYNESLLNDSMPSTLKVTIKNFLENIRSSLEYITNYVFYTYCAKNYTGAELKRKKVYFPIRKDKNYFNKCINKDFRGLRESNPEIYKILEKCQAFNGNMWTSYLADLCNKNKHINLTKHRRTESGHIEYMSDIHGNIFQNCTFINCKHGIVYNNTPIYDSNNPYIKSFEGYINIEYLFEEINQPILLVINDIYNGAVSVIDEFEKIL</sequence>
<reference evidence="1" key="1">
    <citation type="journal article" date="2025" name="Int. J. Syst. Evol. Microbiol.">
        <title>Inconstantimicrobium mannanitabidum sp. nov., a novel member of the family Clostridiaceae isolated from anoxic soil under the treatment of reductive soil disinfestation.</title>
        <authorList>
            <person name="Ueki A."/>
            <person name="Tonouchi A."/>
            <person name="Honma S."/>
            <person name="Kaku N."/>
            <person name="Ueki K."/>
        </authorList>
    </citation>
    <scope>NUCLEOTIDE SEQUENCE</scope>
    <source>
        <strain evidence="1">TW13</strain>
    </source>
</reference>
<dbReference type="Proteomes" id="UP001058074">
    <property type="component" value="Unassembled WGS sequence"/>
</dbReference>
<gene>
    <name evidence="1" type="ORF">rsdtw13_11020</name>
</gene>
<comment type="caution">
    <text evidence="1">The sequence shown here is derived from an EMBL/GenBank/DDBJ whole genome shotgun (WGS) entry which is preliminary data.</text>
</comment>